<dbReference type="PANTHER" id="PTHR11266">
    <property type="entry name" value="PEROXISOMAL MEMBRANE PROTEIN 2, PXMP2 MPV17"/>
    <property type="match status" value="1"/>
</dbReference>
<keyword evidence="3 6" id="KW-0812">Transmembrane</keyword>
<proteinExistence type="inferred from homology"/>
<evidence type="ECO:0000256" key="3">
    <source>
        <dbReference type="ARBA" id="ARBA00022692"/>
    </source>
</evidence>
<keyword evidence="8" id="KW-1185">Reference proteome</keyword>
<evidence type="ECO:0000256" key="5">
    <source>
        <dbReference type="ARBA" id="ARBA00023136"/>
    </source>
</evidence>
<dbReference type="GO" id="GO:0016020">
    <property type="term" value="C:membrane"/>
    <property type="evidence" value="ECO:0007669"/>
    <property type="project" value="UniProtKB-SubCell"/>
</dbReference>
<name>A0A9D4UYG6_ADICA</name>
<dbReference type="EMBL" id="JABFUD020000008">
    <property type="protein sequence ID" value="KAI5076324.1"/>
    <property type="molecule type" value="Genomic_DNA"/>
</dbReference>
<feature type="transmembrane region" description="Helical" evidence="6">
    <location>
        <begin position="144"/>
        <end position="163"/>
    </location>
</feature>
<dbReference type="GO" id="GO:0005737">
    <property type="term" value="C:cytoplasm"/>
    <property type="evidence" value="ECO:0007669"/>
    <property type="project" value="TreeGrafter"/>
</dbReference>
<dbReference type="Proteomes" id="UP000886520">
    <property type="component" value="Chromosome 8"/>
</dbReference>
<dbReference type="AlphaFoldDB" id="A0A9D4UYG6"/>
<comment type="subcellular location">
    <subcellularLocation>
        <location evidence="1">Membrane</location>
        <topology evidence="1">Multi-pass membrane protein</topology>
    </subcellularLocation>
</comment>
<accession>A0A9D4UYG6</accession>
<gene>
    <name evidence="7" type="ORF">GOP47_0008389</name>
</gene>
<evidence type="ECO:0000256" key="4">
    <source>
        <dbReference type="ARBA" id="ARBA00022989"/>
    </source>
</evidence>
<protein>
    <submittedName>
        <fullName evidence="7">Uncharacterized protein</fullName>
    </submittedName>
</protein>
<reference evidence="7" key="1">
    <citation type="submission" date="2021-01" db="EMBL/GenBank/DDBJ databases">
        <title>Adiantum capillus-veneris genome.</title>
        <authorList>
            <person name="Fang Y."/>
            <person name="Liao Q."/>
        </authorList>
    </citation>
    <scope>NUCLEOTIDE SEQUENCE</scope>
    <source>
        <strain evidence="7">H3</strain>
        <tissue evidence="7">Leaf</tissue>
    </source>
</reference>
<dbReference type="OrthoDB" id="430207at2759"/>
<keyword evidence="4 6" id="KW-1133">Transmembrane helix</keyword>
<evidence type="ECO:0000256" key="1">
    <source>
        <dbReference type="ARBA" id="ARBA00004141"/>
    </source>
</evidence>
<organism evidence="7 8">
    <name type="scientific">Adiantum capillus-veneris</name>
    <name type="common">Maidenhair fern</name>
    <dbReference type="NCBI Taxonomy" id="13818"/>
    <lineage>
        <taxon>Eukaryota</taxon>
        <taxon>Viridiplantae</taxon>
        <taxon>Streptophyta</taxon>
        <taxon>Embryophyta</taxon>
        <taxon>Tracheophyta</taxon>
        <taxon>Polypodiopsida</taxon>
        <taxon>Polypodiidae</taxon>
        <taxon>Polypodiales</taxon>
        <taxon>Pteridineae</taxon>
        <taxon>Pteridaceae</taxon>
        <taxon>Vittarioideae</taxon>
        <taxon>Adiantum</taxon>
    </lineage>
</organism>
<evidence type="ECO:0000256" key="2">
    <source>
        <dbReference type="ARBA" id="ARBA00006824"/>
    </source>
</evidence>
<comment type="caution">
    <text evidence="7">The sequence shown here is derived from an EMBL/GenBank/DDBJ whole genome shotgun (WGS) entry which is preliminary data.</text>
</comment>
<evidence type="ECO:0000313" key="8">
    <source>
        <dbReference type="Proteomes" id="UP000886520"/>
    </source>
</evidence>
<evidence type="ECO:0000313" key="7">
    <source>
        <dbReference type="EMBL" id="KAI5076324.1"/>
    </source>
</evidence>
<comment type="similarity">
    <text evidence="2 6">Belongs to the peroxisomal membrane protein PXMP2/4 family.</text>
</comment>
<dbReference type="InterPro" id="IPR007248">
    <property type="entry name" value="Mpv17_PMP22"/>
</dbReference>
<keyword evidence="5 6" id="KW-0472">Membrane</keyword>
<feature type="transmembrane region" description="Helical" evidence="6">
    <location>
        <begin position="183"/>
        <end position="204"/>
    </location>
</feature>
<evidence type="ECO:0000256" key="6">
    <source>
        <dbReference type="RuleBase" id="RU363053"/>
    </source>
</evidence>
<sequence>MLSIATAAHCSCSFSKRFQASESHSPLPGSLCKQFWVPTGGRRIVFHPLGSSLSCRVYKEGDGGSGDGRGGMGGSGGSGGHGDGAYGKVGGIGVFGSLWARYMETLEDHPLITKSLTAGILNLFADLVCQVVFEKVQQVDIQRLLSFTAIGLFMSGPGLHFWYGLLPKVIPVPGFSGVLLRLAADQIIFTPLGVVCLFIALCTFEGRQQEIEAKLRKDWLQLVVANWKVWVPFQLINFGFIPPQLQVNFQLSIFWL</sequence>
<dbReference type="PANTHER" id="PTHR11266:SF80">
    <property type="entry name" value="PEROXISOMAL MEMBRANE PROTEIN 2"/>
    <property type="match status" value="1"/>
</dbReference>
<dbReference type="Pfam" id="PF04117">
    <property type="entry name" value="Mpv17_PMP22"/>
    <property type="match status" value="1"/>
</dbReference>